<evidence type="ECO:0000313" key="2">
    <source>
        <dbReference type="EMBL" id="DAF85341.1"/>
    </source>
</evidence>
<dbReference type="Pfam" id="PF25725">
    <property type="entry name" value="crAss_CARG1"/>
    <property type="match status" value="1"/>
</dbReference>
<proteinExistence type="predicted"/>
<organism evidence="2">
    <name type="scientific">CrAss-like virus sp. ct3KQ27</name>
    <dbReference type="NCBI Taxonomy" id="2825834"/>
    <lineage>
        <taxon>Viruses</taxon>
        <taxon>Duplodnaviria</taxon>
        <taxon>Heunggongvirae</taxon>
        <taxon>Uroviricota</taxon>
        <taxon>Caudoviricetes</taxon>
        <taxon>Crassvirales</taxon>
    </lineage>
</organism>
<dbReference type="EMBL" id="BK015923">
    <property type="protein sequence ID" value="DAF85341.1"/>
    <property type="molecule type" value="Genomic_DNA"/>
</dbReference>
<sequence>MSIKFNNKRYNKLLSYRNNYFALGGNPYNFNNMQNPLQGWVDSYSGGYPVDNGDTDDAISALASSLYSPKLNFTTQKQAYHNPTFFDKVGTSFNEGKLNPLINAVGSASSGLISGGLSSGVGSAFSSLGNIAAAIPGPWGAVASAGLNVVGGLTNQLFGSKINDANVRKVESDISRLNSFQSDASSFDTLANTWGNTNLGYSFGNSYIGRDGLFSSKAKRKANSLRNQLQAAANYAENAMINNADNITQNTFNNLNANYAALGGYLNYFGNGGSIHINPANRGKFNATKKRTGKTTEELTHSKNPLTRKRAIFAQNASHWKHGLGGILNSEYPTGLTFINEGGSHESNPNEGIQMGTAPDGKPNLVEEGESIYNDYVYSNRLKVPNDFKEKYKLRGKDLTFSDAVKQLSKSTLERPNDSISKNTLNDILSELAMVQENIRETQTGRQYSYGGVLGHHYSGEGLGNQILSMNNKTPNITFGVEGFNPYDSEGNIDWNIMYGKDSPYMKRRQYVLDNWDSSKVQQWLNKYVAGINEYNKNREGYTPMSTSDITRDIFEKRTFDKSWGGMHAGIDYAGDPNIQEKTRYFLRSKDKDGNIVVNPWDVTPWEGFNTEGKQFSDLYPGYTLAGKQKREQEGDTVYTDIYYNAPGEQKDKVNPQDIELSDESLRFVPAYGLGLTALTDALGLTNKPDYSDANAIEAVSRSGNYKPVAYSPVGNRLTYNPYDINFYTNKLNAQSAATRRAIEEQGAGSGRTIAGILAADYAAQDKLGEAYRNALLYNNEERQKVEDFNSRINAQNAQGMLQADTTNAQSAAILREAALKGILSGAEMRQRAKLTADQAKSANLSGLLNTLGDIGYENKSMNMIRGLYASGALGPMTDKVAEMFDIIKPNVKKKKSILGLFNI</sequence>
<name>A0A8S5TT13_9CAUD</name>
<dbReference type="InterPro" id="IPR058049">
    <property type="entry name" value="crAss_CARG1"/>
</dbReference>
<feature type="domain" description="Cargo protein 1 compact" evidence="1">
    <location>
        <begin position="324"/>
        <end position="445"/>
    </location>
</feature>
<reference evidence="2" key="1">
    <citation type="journal article" date="2021" name="Proc. Natl. Acad. Sci. U.S.A.">
        <title>A Catalog of Tens of Thousands of Viruses from Human Metagenomes Reveals Hidden Associations with Chronic Diseases.</title>
        <authorList>
            <person name="Tisza M.J."/>
            <person name="Buck C.B."/>
        </authorList>
    </citation>
    <scope>NUCLEOTIDE SEQUENCE</scope>
    <source>
        <strain evidence="2">Ct3KQ27</strain>
    </source>
</reference>
<evidence type="ECO:0000259" key="1">
    <source>
        <dbReference type="Pfam" id="PF25725"/>
    </source>
</evidence>
<protein>
    <recommendedName>
        <fullName evidence="1">Cargo protein 1 compact domain-containing protein</fullName>
    </recommendedName>
</protein>
<accession>A0A8S5TT13</accession>